<name>A0AAE1D8Y4_9GAST</name>
<evidence type="ECO:0000313" key="1">
    <source>
        <dbReference type="EMBL" id="KAK3761130.1"/>
    </source>
</evidence>
<dbReference type="EMBL" id="JAWDGP010004927">
    <property type="protein sequence ID" value="KAK3761130.1"/>
    <property type="molecule type" value="Genomic_DNA"/>
</dbReference>
<keyword evidence="2" id="KW-1185">Reference proteome</keyword>
<organism evidence="1 2">
    <name type="scientific">Elysia crispata</name>
    <name type="common">lettuce slug</name>
    <dbReference type="NCBI Taxonomy" id="231223"/>
    <lineage>
        <taxon>Eukaryota</taxon>
        <taxon>Metazoa</taxon>
        <taxon>Spiralia</taxon>
        <taxon>Lophotrochozoa</taxon>
        <taxon>Mollusca</taxon>
        <taxon>Gastropoda</taxon>
        <taxon>Heterobranchia</taxon>
        <taxon>Euthyneura</taxon>
        <taxon>Panpulmonata</taxon>
        <taxon>Sacoglossa</taxon>
        <taxon>Placobranchoidea</taxon>
        <taxon>Plakobranchidae</taxon>
        <taxon>Elysia</taxon>
    </lineage>
</organism>
<comment type="caution">
    <text evidence="1">The sequence shown here is derived from an EMBL/GenBank/DDBJ whole genome shotgun (WGS) entry which is preliminary data.</text>
</comment>
<evidence type="ECO:0000313" key="2">
    <source>
        <dbReference type="Proteomes" id="UP001283361"/>
    </source>
</evidence>
<proteinExistence type="predicted"/>
<gene>
    <name evidence="1" type="ORF">RRG08_022534</name>
</gene>
<protein>
    <submittedName>
        <fullName evidence="1">Uncharacterized protein</fullName>
    </submittedName>
</protein>
<dbReference type="AlphaFoldDB" id="A0AAE1D8Y4"/>
<dbReference type="Proteomes" id="UP001283361">
    <property type="component" value="Unassembled WGS sequence"/>
</dbReference>
<sequence>MNKASTVSQSRPLALVSGQWKTGSPYPRSITYAAFSAPHLLNSSHGGSSSDLLACSRICEKNQWANHSSSRIIRRDFVFAPGSHMKELKGKHKRGNRRASRKSQEYRILPTLNHEVNIPKQFRGDRLLPRSD</sequence>
<accession>A0AAE1D8Y4</accession>
<reference evidence="1" key="1">
    <citation type="journal article" date="2023" name="G3 (Bethesda)">
        <title>A reference genome for the long-term kleptoplast-retaining sea slug Elysia crispata morphotype clarki.</title>
        <authorList>
            <person name="Eastman K.E."/>
            <person name="Pendleton A.L."/>
            <person name="Shaikh M.A."/>
            <person name="Suttiyut T."/>
            <person name="Ogas R."/>
            <person name="Tomko P."/>
            <person name="Gavelis G."/>
            <person name="Widhalm J.R."/>
            <person name="Wisecaver J.H."/>
        </authorList>
    </citation>
    <scope>NUCLEOTIDE SEQUENCE</scope>
    <source>
        <strain evidence="1">ECLA1</strain>
    </source>
</reference>